<evidence type="ECO:0000313" key="1">
    <source>
        <dbReference type="EMBL" id="PIG79094.1"/>
    </source>
</evidence>
<dbReference type="EMBL" id="NEXV01000708">
    <property type="protein sequence ID" value="PIG79094.1"/>
    <property type="molecule type" value="Genomic_DNA"/>
</dbReference>
<dbReference type="AlphaFoldDB" id="A0A2G7FEM8"/>
<gene>
    <name evidence="1" type="ORF">AARAC_008041</name>
</gene>
<comment type="caution">
    <text evidence="1">The sequence shown here is derived from an EMBL/GenBank/DDBJ whole genome shotgun (WGS) entry which is preliminary data.</text>
</comment>
<keyword evidence="2" id="KW-1185">Reference proteome</keyword>
<reference evidence="1 2" key="1">
    <citation type="submission" date="2017-05" db="EMBL/GenBank/DDBJ databases">
        <title>Genome sequence for an aflatoxigenic pathogen of Argentinian peanut, Aspergillus arachidicola.</title>
        <authorList>
            <person name="Moore G."/>
            <person name="Beltz S.B."/>
            <person name="Mack B.M."/>
        </authorList>
    </citation>
    <scope>NUCLEOTIDE SEQUENCE [LARGE SCALE GENOMIC DNA]</scope>
    <source>
        <strain evidence="1 2">CBS 117610</strain>
    </source>
</reference>
<name>A0A2G7FEM8_9EURO</name>
<evidence type="ECO:0000313" key="2">
    <source>
        <dbReference type="Proteomes" id="UP000231358"/>
    </source>
</evidence>
<protein>
    <submittedName>
        <fullName evidence="1">Uncharacterized protein</fullName>
    </submittedName>
</protein>
<proteinExistence type="predicted"/>
<sequence length="254" mass="29191">MPAVKDLMNKEEPPTFEDLLATPWKSTRQLGVYLKPIFLHLGDTASDHFVYTGSAIMWYYTGGLNHRCRQHENKPGPKRQFISQYYYRLRATVTIIRSGCTPQVTRTSYSPRFSGIHAWGFINCTKWGTCFSWTSSERHWRMRPNDYNLVFGRVKRQLKFGTIFKVDAGCHTSSPLRKRRDYGICVFSLRRCMRTSSGSSKFTYSGKMIDDPSVESIHLSAELANILPGWIRIKAPGAKFEKGVVSCLRWSDHG</sequence>
<dbReference type="Proteomes" id="UP000231358">
    <property type="component" value="Unassembled WGS sequence"/>
</dbReference>
<accession>A0A2G7FEM8</accession>
<organism evidence="1 2">
    <name type="scientific">Aspergillus arachidicola</name>
    <dbReference type="NCBI Taxonomy" id="656916"/>
    <lineage>
        <taxon>Eukaryota</taxon>
        <taxon>Fungi</taxon>
        <taxon>Dikarya</taxon>
        <taxon>Ascomycota</taxon>
        <taxon>Pezizomycotina</taxon>
        <taxon>Eurotiomycetes</taxon>
        <taxon>Eurotiomycetidae</taxon>
        <taxon>Eurotiales</taxon>
        <taxon>Aspergillaceae</taxon>
        <taxon>Aspergillus</taxon>
        <taxon>Aspergillus subgen. Circumdati</taxon>
    </lineage>
</organism>